<dbReference type="Proteomes" id="UP000272025">
    <property type="component" value="Unassembled WGS sequence"/>
</dbReference>
<sequence>MLVSPPSAQCFADNIAAPAHFMTIGPNSVSLPSCLPSSCLFMSLPIRWEGAGGTQQDLVRASLAGQPSIRMKSRLPHPPLGSVLGLPTTVWELEPHLYLVIGCRPETVTLAAYAPCSSQHFASCTSFDHDKNRREWPFPVYLLRDGVANTHEIYAYCSPRTWSRFGGNSKTTKPARQPILSSMKLLTHATAITPAAPAAPLSIASCQSPHGIHTDAKTHASERGKVTAVAVLILPFSRIVKFSLYRKAKIAHGREPTMTYYHAVVSVYQSNPTATTPLGLSSPWYYQQVSPNQMPWEGDTPSAGRGPPRGVEFLRATSPVNLPCHTWRAKYAVPRSIFGPHKDPTARARRSQATREPFFFSSAAARGKHTTATQLTLESGIWYRGLRTTITQNPDGGAERGVKRADSAKLWDFLPAIQRPTIHNHAKAQWIMIVATIRDGQVPTPSRAARFTSGVCEPLLLLPSPLARVKWETKAVLSDSRMSPA</sequence>
<organism evidence="1 2">
    <name type="scientific">Sodiomyces alkalinus (strain CBS 110278 / VKM F-3762 / F11)</name>
    <name type="common">Alkaliphilic filamentous fungus</name>
    <dbReference type="NCBI Taxonomy" id="1314773"/>
    <lineage>
        <taxon>Eukaryota</taxon>
        <taxon>Fungi</taxon>
        <taxon>Dikarya</taxon>
        <taxon>Ascomycota</taxon>
        <taxon>Pezizomycotina</taxon>
        <taxon>Sordariomycetes</taxon>
        <taxon>Hypocreomycetidae</taxon>
        <taxon>Glomerellales</taxon>
        <taxon>Plectosphaerellaceae</taxon>
        <taxon>Sodiomyces</taxon>
    </lineage>
</organism>
<protein>
    <submittedName>
        <fullName evidence="1">Uncharacterized protein</fullName>
    </submittedName>
</protein>
<name>A0A3N2PVV4_SODAK</name>
<dbReference type="AlphaFoldDB" id="A0A3N2PVV4"/>
<keyword evidence="2" id="KW-1185">Reference proteome</keyword>
<evidence type="ECO:0000313" key="1">
    <source>
        <dbReference type="EMBL" id="ROT38627.1"/>
    </source>
</evidence>
<dbReference type="GeneID" id="39583478"/>
<accession>A0A3N2PVV4</accession>
<reference evidence="1 2" key="1">
    <citation type="journal article" date="2018" name="Mol. Ecol.">
        <title>The obligate alkalophilic soda-lake fungus Sodiomyces alkalinus has shifted to a protein diet.</title>
        <authorList>
            <person name="Grum-Grzhimaylo A.A."/>
            <person name="Falkoski D.L."/>
            <person name="van den Heuvel J."/>
            <person name="Valero-Jimenez C.A."/>
            <person name="Min B."/>
            <person name="Choi I.G."/>
            <person name="Lipzen A."/>
            <person name="Daum C.G."/>
            <person name="Aanen D.K."/>
            <person name="Tsang A."/>
            <person name="Henrissat B."/>
            <person name="Bilanenko E.N."/>
            <person name="de Vries R.P."/>
            <person name="van Kan J.A.L."/>
            <person name="Grigoriev I.V."/>
            <person name="Debets A.J.M."/>
        </authorList>
    </citation>
    <scope>NUCLEOTIDE SEQUENCE [LARGE SCALE GENOMIC DNA]</scope>
    <source>
        <strain evidence="1 2">F11</strain>
    </source>
</reference>
<evidence type="ECO:0000313" key="2">
    <source>
        <dbReference type="Proteomes" id="UP000272025"/>
    </source>
</evidence>
<dbReference type="EMBL" id="ML119055">
    <property type="protein sequence ID" value="ROT38627.1"/>
    <property type="molecule type" value="Genomic_DNA"/>
</dbReference>
<dbReference type="RefSeq" id="XP_028466433.1">
    <property type="nucleotide sequence ID" value="XM_028615001.1"/>
</dbReference>
<gene>
    <name evidence="1" type="ORF">SODALDRAFT_378808</name>
</gene>
<proteinExistence type="predicted"/>